<evidence type="ECO:0000313" key="2">
    <source>
        <dbReference type="EMBL" id="RDI50165.1"/>
    </source>
</evidence>
<proteinExistence type="predicted"/>
<evidence type="ECO:0000313" key="3">
    <source>
        <dbReference type="Proteomes" id="UP000255355"/>
    </source>
</evidence>
<dbReference type="AlphaFoldDB" id="A0A370H2B9"/>
<feature type="compositionally biased region" description="Low complexity" evidence="1">
    <location>
        <begin position="32"/>
        <end position="51"/>
    </location>
</feature>
<accession>A0A370H2B9</accession>
<evidence type="ECO:0000256" key="1">
    <source>
        <dbReference type="SAM" id="MobiDB-lite"/>
    </source>
</evidence>
<gene>
    <name evidence="2" type="ORF">DFR68_106604</name>
</gene>
<reference evidence="2 3" key="1">
    <citation type="submission" date="2018-07" db="EMBL/GenBank/DDBJ databases">
        <title>Genomic Encyclopedia of Type Strains, Phase IV (KMG-IV): sequencing the most valuable type-strain genomes for metagenomic binning, comparative biology and taxonomic classification.</title>
        <authorList>
            <person name="Goeker M."/>
        </authorList>
    </citation>
    <scope>NUCLEOTIDE SEQUENCE [LARGE SCALE GENOMIC DNA]</scope>
    <source>
        <strain evidence="2 3">DSM 44952</strain>
    </source>
</reference>
<keyword evidence="3" id="KW-1185">Reference proteome</keyword>
<feature type="compositionally biased region" description="Basic residues" evidence="1">
    <location>
        <begin position="100"/>
        <end position="121"/>
    </location>
</feature>
<name>A0A370H2B9_9NOCA</name>
<sequence length="227" mass="23515">MPTSQPAGVRDCLPPRHARPAHTPHHARHGAARPGPARPGAARPGPARPGTARPPPLAAAQACSRTHAAPCPARHGAPAAARRGAGMFQDARRTMPGPARRARRRTPRRRHVPGRTPHHARPGTARPPPHAAAQACSRTHAAPRTAHHGAPAAARTPRQSTARTPTGHAEFGVARPGSLTYGRKDSPRAPGVQFVGAASAGPPNTVLIIFCCAAWNAAAPERSASST</sequence>
<feature type="compositionally biased region" description="Basic residues" evidence="1">
    <location>
        <begin position="16"/>
        <end position="31"/>
    </location>
</feature>
<organism evidence="2 3">
    <name type="scientific">Nocardia mexicana</name>
    <dbReference type="NCBI Taxonomy" id="279262"/>
    <lineage>
        <taxon>Bacteria</taxon>
        <taxon>Bacillati</taxon>
        <taxon>Actinomycetota</taxon>
        <taxon>Actinomycetes</taxon>
        <taxon>Mycobacteriales</taxon>
        <taxon>Nocardiaceae</taxon>
        <taxon>Nocardia</taxon>
    </lineage>
</organism>
<comment type="caution">
    <text evidence="2">The sequence shown here is derived from an EMBL/GenBank/DDBJ whole genome shotgun (WGS) entry which is preliminary data.</text>
</comment>
<feature type="compositionally biased region" description="Low complexity" evidence="1">
    <location>
        <begin position="67"/>
        <end position="86"/>
    </location>
</feature>
<feature type="region of interest" description="Disordered" evidence="1">
    <location>
        <begin position="1"/>
        <end position="185"/>
    </location>
</feature>
<protein>
    <submittedName>
        <fullName evidence="2">Uncharacterized protein</fullName>
    </submittedName>
</protein>
<dbReference type="EMBL" id="QQAZ01000006">
    <property type="protein sequence ID" value="RDI50165.1"/>
    <property type="molecule type" value="Genomic_DNA"/>
</dbReference>
<dbReference type="Proteomes" id="UP000255355">
    <property type="component" value="Unassembled WGS sequence"/>
</dbReference>